<dbReference type="PROSITE" id="PS50158">
    <property type="entry name" value="ZF_CCHC"/>
    <property type="match status" value="1"/>
</dbReference>
<evidence type="ECO:0000259" key="3">
    <source>
        <dbReference type="PROSITE" id="PS50994"/>
    </source>
</evidence>
<dbReference type="PANTHER" id="PTHR37984:SF5">
    <property type="entry name" value="PROTEIN NYNRIN-LIKE"/>
    <property type="match status" value="1"/>
</dbReference>
<dbReference type="SMART" id="SM00343">
    <property type="entry name" value="ZnF_C2HC"/>
    <property type="match status" value="2"/>
</dbReference>
<accession>A0A6H5GWZ9</accession>
<evidence type="ECO:0000313" key="5">
    <source>
        <dbReference type="Proteomes" id="UP000479000"/>
    </source>
</evidence>
<sequence length="431" mass="48492">MTWPQFREIFLARYDYIESPAAVLVNLQNNRPRDGECLAAYAGRLLTTLTSTWHSCSVENIAVSTVMSHLSQFDPRVQRLAFTADINTRDALLRELKALSFRKRLNTSGLAASEIKRPRFNTLPTLARCTHCNRYNHKSEECFYRPDKFKPQPADRHNVQSSSQATSTSLRRPISCFKCGNAGHLAANCKTNSEIPALERRVDFCRVNPTGQLQHNAKPKSGKVQAELHPIPKVCIPWHTIHMDASGKLSGSNETKEYVFVAIDSFTKFVHLHHSFRIDSFNCIQALKASIDLFGAPIRVIADQGRCFASKDFEKFCRTHGIQLHLIATGSSRANGQVERIMSTLKNLLTVVEVKQDQSWQDALGNVQLAMNCTVNRTTKCSPMELMFGKIARPSNMVVATNDDEPIDLAEIRSRALKNIEKNAAYDKKKV</sequence>
<evidence type="ECO:0000259" key="2">
    <source>
        <dbReference type="PROSITE" id="PS50158"/>
    </source>
</evidence>
<dbReference type="SUPFAM" id="SSF57756">
    <property type="entry name" value="Retrovirus zinc finger-like domains"/>
    <property type="match status" value="1"/>
</dbReference>
<dbReference type="GO" id="GO:0003676">
    <property type="term" value="F:nucleic acid binding"/>
    <property type="evidence" value="ECO:0007669"/>
    <property type="project" value="InterPro"/>
</dbReference>
<dbReference type="GO" id="GO:0008270">
    <property type="term" value="F:zinc ion binding"/>
    <property type="evidence" value="ECO:0007669"/>
    <property type="project" value="UniProtKB-KW"/>
</dbReference>
<name>A0A6H5GWZ9_9HEMI</name>
<keyword evidence="1" id="KW-0863">Zinc-finger</keyword>
<proteinExistence type="predicted"/>
<dbReference type="InterPro" id="IPR001584">
    <property type="entry name" value="Integrase_cat-core"/>
</dbReference>
<protein>
    <recommendedName>
        <fullName evidence="6">Endonuclease</fullName>
    </recommendedName>
</protein>
<dbReference type="InterPro" id="IPR001878">
    <property type="entry name" value="Znf_CCHC"/>
</dbReference>
<dbReference type="Gene3D" id="4.10.60.10">
    <property type="entry name" value="Zinc finger, CCHC-type"/>
    <property type="match status" value="1"/>
</dbReference>
<organism evidence="4 5">
    <name type="scientific">Nesidiocoris tenuis</name>
    <dbReference type="NCBI Taxonomy" id="355587"/>
    <lineage>
        <taxon>Eukaryota</taxon>
        <taxon>Metazoa</taxon>
        <taxon>Ecdysozoa</taxon>
        <taxon>Arthropoda</taxon>
        <taxon>Hexapoda</taxon>
        <taxon>Insecta</taxon>
        <taxon>Pterygota</taxon>
        <taxon>Neoptera</taxon>
        <taxon>Paraneoptera</taxon>
        <taxon>Hemiptera</taxon>
        <taxon>Heteroptera</taxon>
        <taxon>Panheteroptera</taxon>
        <taxon>Cimicomorpha</taxon>
        <taxon>Miridae</taxon>
        <taxon>Dicyphina</taxon>
        <taxon>Nesidiocoris</taxon>
    </lineage>
</organism>
<evidence type="ECO:0008006" key="6">
    <source>
        <dbReference type="Google" id="ProtNLM"/>
    </source>
</evidence>
<dbReference type="InterPro" id="IPR036875">
    <property type="entry name" value="Znf_CCHC_sf"/>
</dbReference>
<dbReference type="AlphaFoldDB" id="A0A6H5GWZ9"/>
<dbReference type="PANTHER" id="PTHR37984">
    <property type="entry name" value="PROTEIN CBG26694"/>
    <property type="match status" value="1"/>
</dbReference>
<dbReference type="Gene3D" id="3.30.420.10">
    <property type="entry name" value="Ribonuclease H-like superfamily/Ribonuclease H"/>
    <property type="match status" value="1"/>
</dbReference>
<reference evidence="4 5" key="1">
    <citation type="submission" date="2020-02" db="EMBL/GenBank/DDBJ databases">
        <authorList>
            <person name="Ferguson B K."/>
        </authorList>
    </citation>
    <scope>NUCLEOTIDE SEQUENCE [LARGE SCALE GENOMIC DNA]</scope>
</reference>
<dbReference type="OrthoDB" id="116216at2759"/>
<feature type="domain" description="CCHC-type" evidence="2">
    <location>
        <begin position="176"/>
        <end position="190"/>
    </location>
</feature>
<dbReference type="InterPro" id="IPR050951">
    <property type="entry name" value="Retrovirus_Pol_polyprotein"/>
</dbReference>
<dbReference type="PROSITE" id="PS50994">
    <property type="entry name" value="INTEGRASE"/>
    <property type="match status" value="1"/>
</dbReference>
<keyword evidence="5" id="KW-1185">Reference proteome</keyword>
<dbReference type="EMBL" id="CADCXU010019111">
    <property type="protein sequence ID" value="CAB0007492.1"/>
    <property type="molecule type" value="Genomic_DNA"/>
</dbReference>
<dbReference type="GO" id="GO:0015074">
    <property type="term" value="P:DNA integration"/>
    <property type="evidence" value="ECO:0007669"/>
    <property type="project" value="InterPro"/>
</dbReference>
<dbReference type="Proteomes" id="UP000479000">
    <property type="component" value="Unassembled WGS sequence"/>
</dbReference>
<dbReference type="InterPro" id="IPR012337">
    <property type="entry name" value="RNaseH-like_sf"/>
</dbReference>
<evidence type="ECO:0000313" key="4">
    <source>
        <dbReference type="EMBL" id="CAB0007492.1"/>
    </source>
</evidence>
<dbReference type="SUPFAM" id="SSF53098">
    <property type="entry name" value="Ribonuclease H-like"/>
    <property type="match status" value="1"/>
</dbReference>
<dbReference type="Pfam" id="PF00098">
    <property type="entry name" value="zf-CCHC"/>
    <property type="match status" value="1"/>
</dbReference>
<keyword evidence="1" id="KW-0479">Metal-binding</keyword>
<keyword evidence="1" id="KW-0862">Zinc</keyword>
<dbReference type="InterPro" id="IPR036397">
    <property type="entry name" value="RNaseH_sf"/>
</dbReference>
<feature type="domain" description="Integrase catalytic" evidence="3">
    <location>
        <begin position="233"/>
        <end position="391"/>
    </location>
</feature>
<gene>
    <name evidence="4" type="ORF">NTEN_LOCUS12768</name>
</gene>
<evidence type="ECO:0000256" key="1">
    <source>
        <dbReference type="PROSITE-ProRule" id="PRU00047"/>
    </source>
</evidence>
<dbReference type="Pfam" id="PF00665">
    <property type="entry name" value="rve"/>
    <property type="match status" value="1"/>
</dbReference>